<keyword evidence="4" id="KW-1185">Reference proteome</keyword>
<feature type="coiled-coil region" evidence="1">
    <location>
        <begin position="2542"/>
        <end position="2589"/>
    </location>
</feature>
<feature type="compositionally biased region" description="Polar residues" evidence="2">
    <location>
        <begin position="43"/>
        <end position="55"/>
    </location>
</feature>
<sequence>MPSSSAYPSTSHSPDRPPAPTPPMAPILHQPLPQRPHSHRPPTITTHPPWDSQQSIASTSFNHTQQNLPVPQLDLLPQMSTSIHVRQSSLGLYDQSTTTHESSFDWASDPVHVQNIPYHSSASYGPNLLPSRPSGSHPHAMRSWTLDSPSRSSLSASPQALLSLPLTRSPLHHPIPIAGSPALSYSSNLTHRSNDAGRRIVSLSPHALYPALPSTTSERSWTGTSGSRRSSERTGGPPKAKLGGPGGKTYEELQAEKMTRSTSSNGDGSPVKLATTPIAVNRVLDGQSPHASDTPSGGQDALGNGREEVAKWRSKPVLVRLPPRDYDPEEIIPDPADPEAPPKKRGELFPWPKRPVEPRTVPLPDSPTDAVSKNASEEVVAHATRLKLRPDRMMQAEDPTRESLILGEEGRHPKSRGSTEVNSPGGGLWKGKAVVVKPPNLSGWKTLHDEKAAKMALLSEETATHVSHSALHASTSQPILADLSPPTSKRVPTREGSPDKAFPTPPKSMQWNEDSPDKTLSSIHLEDSPEKTLSSIQLEPEFSDKTFSSTQYSPDKTLLSIHSDQDSPSKIISAIPFNYPTNHSKSEFPTPFQSTRGFPSDHILPTSPPSTQQHHGSPARRSVPVLGLNQPDQSPVSQRQADIIVKEPLAGRKYGDVILDDADHVRRQNRVSSRGGPGNGAFLKRQLGALFKGPAERKLSGHRISLEMSVEHVDKNVKTVGEKVEKRQGVFREDEFEDVPLTANEDLQPSSHRLETQGDPKYKVIDREDVPIPSAFKGSKEELVSPKRRTNGESESMAKANSSGQALGKKEEEDVFSASIISPTKSRFNNYLSRQLGSLLKTEVPRTKRRTSSVNLDLQNAQVLESLVMASNEDDPEAAGIFDGSEGLNAKTNNEGINPKDRPGIEPKRNNNEEVNPGGLKERGEKNMERGDQVEELQSEESDDEIDGYQVKTLYSEQAGQVPNSPASAIHKLLRGREQSELINSSILQSPQFKHLSSDDDNGAPTSPFASQLDRAKYTKMGFLPVNDGFDNAPTQEIKDGDLSASLKEIQLNMKQSAQLTNMSSSQLVKEAGPISKVDFTGINPLINSTTGTHQATVSQDLDVRTMGKDTKKNGESEKSKHHRILSASAKPFNPLKRMRPTAAVFVPRSIGGSGTQSRTSSVDLSREMSARSSVDIPNDRTVYNPTPTNIVGTQWSRSILGGDEGGGSTFTHGTISLENHETHSLKHPGMQAPDPGFGKDTDRIVGTLRATAPVFEPIHHEGSTSHARQISLYRVVPEHSTMLENTIMPSKGTSEELQCVQLEIDEHQSEGLNEGAIFDNTDDHSHSLPIMITGIPPPPGPQIARGQQIRFLMGTSKVPAHELIWNTLEAGGPTADSPFEDVRDDLVIDMTNPDSEYSGGVSESSHGTSSLNTKVRFGDMILNSASMNIQDNSSREIEPSNEEEWQSEYIETLMEPDEDEEIDEGMEELFYATPLPSDEDSIESGLVPLPIRGSASPRVSITGMGVVVDVEGISDLSPDLADDIRSPRHERPPASRKPFNSHLSKDVLEATLPPEPPADGMGMAISSFPLEHQSGGMDINILPSQPLPSRHTTTLPQSRTVEVLGPDVPVSASTHATSNSLVSASAGIDIHIKAEEETRSLRNLLDPQSKPFTNFHVDQTSGLPNVDSQKPSESDEDHQRRMFSLERLTPPRTSDQRRTSTQQLNPHSSTSNPTSKGKGVLRPNAAPFIFGSPPSVERQEFHPDLPKLSVLAQPFMPRKLDVAEPGSPKLSVFAPVFMPKDSNVSEPGSPKLSVFAPAFLPQGLNMSKVEPPALSVFAPPFVPDHPNVTKPPKSNRMDLVVPQISNPSITTSSPRLDHKQLSTNTHKSSQVLSGNGPPLQIHDSPQPMSRSRSPTYLHNTPPHKIKQRPTDDDWPSPSESAAFDPEYLEIPASGSVFISEPESDHILRDSSTPHIRVSADDDNRFRSWVYPVHGSHPSISRRHTMSGEQAEMAKPVSGAGVASTKTTTLASRVQDLRTFLQVHGRLPIPTSEGGIASTSSDQVTGEANVVQEQERNEREDGLLNVNRADHGRPTASAQSSAEFPMRDGAGKAQERVMSPTPSPGEGSKEMMDAIAGLVSTLRSHEANMREYAEKREGEAKVFSEEVKDALVGLTNSVQDILSSPAPKSPNPLLHHISDMLENHSHILESLQEMQDRLAPPPVSAFSDSLSPSPQPELSTRPNLSAQSPESGSSTNEVGPQSGSNESVTEHERAQEMFGALLTGQHALLDKITELSDRHDISHTISSEVDRRDVEITDLTRLVRESQEKVKSTEDTLIIVKRQRDAVRDEMNGMESSIKKMEEKQKEIIGEMDACVAARLAAELERDHVKKEMSEMKLVVARRDVELSKANKMLEAERNKAPPSSAPIPEITLPLQQLLQDEVISRLSRLDEAMHETMSSRVKEYAQVLDRNKHLQTDLDSLRRRLDTMTEENLQLQLVQTSNSEIHKSEISSLQQSLQKAISASETSTSEVESIREQLVRSQYTLDENRISHQREIEGLLLSKQEDTRKSEKERNRLLEEVKKKDQELKNMKEELNKMKEEKDNWKMIAREREAKTKLQEMRINGLTQESWAWKNYALEIDRKQFKSFIKRNPDLAKGQEKDEGRERADSDVTIKGKEKGTWWALGSDKVGNVSVGL</sequence>
<organism evidence="3 4">
    <name type="scientific">Tremella mesenterica</name>
    <name type="common">Jelly fungus</name>
    <dbReference type="NCBI Taxonomy" id="5217"/>
    <lineage>
        <taxon>Eukaryota</taxon>
        <taxon>Fungi</taxon>
        <taxon>Dikarya</taxon>
        <taxon>Basidiomycota</taxon>
        <taxon>Agaricomycotina</taxon>
        <taxon>Tremellomycetes</taxon>
        <taxon>Tremellales</taxon>
        <taxon>Tremellaceae</taxon>
        <taxon>Tremella</taxon>
    </lineage>
</organism>
<dbReference type="Proteomes" id="UP000289152">
    <property type="component" value="Unassembled WGS sequence"/>
</dbReference>
<gene>
    <name evidence="3" type="ORF">M231_02469</name>
</gene>
<feature type="region of interest" description="Disordered" evidence="2">
    <location>
        <begin position="876"/>
        <end position="946"/>
    </location>
</feature>
<comment type="caution">
    <text evidence="3">The sequence shown here is derived from an EMBL/GenBank/DDBJ whole genome shotgun (WGS) entry which is preliminary data.</text>
</comment>
<feature type="compositionally biased region" description="Polar residues" evidence="2">
    <location>
        <begin position="2206"/>
        <end position="2247"/>
    </location>
</feature>
<feature type="compositionally biased region" description="Basic and acidic residues" evidence="2">
    <location>
        <begin position="1523"/>
        <end position="1534"/>
    </location>
</feature>
<feature type="compositionally biased region" description="Low complexity" evidence="2">
    <location>
        <begin position="1"/>
        <end position="12"/>
    </location>
</feature>
<feature type="region of interest" description="Disordered" evidence="2">
    <location>
        <begin position="127"/>
        <end position="152"/>
    </location>
</feature>
<feature type="region of interest" description="Disordered" evidence="2">
    <location>
        <begin position="285"/>
        <end position="432"/>
    </location>
</feature>
<feature type="region of interest" description="Disordered" evidence="2">
    <location>
        <begin position="211"/>
        <end position="248"/>
    </location>
</feature>
<feature type="compositionally biased region" description="Polar residues" evidence="2">
    <location>
        <begin position="464"/>
        <end position="478"/>
    </location>
</feature>
<feature type="coiled-coil region" evidence="1">
    <location>
        <begin position="2296"/>
        <end position="2344"/>
    </location>
</feature>
<reference evidence="3 4" key="1">
    <citation type="submission" date="2016-06" db="EMBL/GenBank/DDBJ databases">
        <title>Evolution of pathogenesis and genome organization in the Tremellales.</title>
        <authorList>
            <person name="Cuomo C."/>
            <person name="Litvintseva A."/>
            <person name="Heitman J."/>
            <person name="Chen Y."/>
            <person name="Sun S."/>
            <person name="Springer D."/>
            <person name="Dromer F."/>
            <person name="Young S."/>
            <person name="Zeng Q."/>
            <person name="Chapman S."/>
            <person name="Gujja S."/>
            <person name="Saif S."/>
            <person name="Birren B."/>
        </authorList>
    </citation>
    <scope>NUCLEOTIDE SEQUENCE [LARGE SCALE GENOMIC DNA]</scope>
    <source>
        <strain evidence="3 4">ATCC 28783</strain>
    </source>
</reference>
<feature type="compositionally biased region" description="Polar residues" evidence="2">
    <location>
        <begin position="1846"/>
        <end position="1855"/>
    </location>
</feature>
<dbReference type="EMBL" id="SDIL01000021">
    <property type="protein sequence ID" value="RXK40195.1"/>
    <property type="molecule type" value="Genomic_DNA"/>
</dbReference>
<evidence type="ECO:0000256" key="2">
    <source>
        <dbReference type="SAM" id="MobiDB-lite"/>
    </source>
</evidence>
<name>A0A4Q1BQH9_TREME</name>
<feature type="region of interest" description="Disordered" evidence="2">
    <location>
        <begin position="462"/>
        <end position="552"/>
    </location>
</feature>
<feature type="compositionally biased region" description="Polar residues" evidence="2">
    <location>
        <begin position="1700"/>
        <end position="1716"/>
    </location>
</feature>
<feature type="compositionally biased region" description="Low complexity" evidence="2">
    <location>
        <begin position="214"/>
        <end position="242"/>
    </location>
</feature>
<feature type="coiled-coil region" evidence="1">
    <location>
        <begin position="2445"/>
        <end position="2479"/>
    </location>
</feature>
<feature type="compositionally biased region" description="Basic and acidic residues" evidence="2">
    <location>
        <begin position="1671"/>
        <end position="1685"/>
    </location>
</feature>
<feature type="region of interest" description="Disordered" evidence="2">
    <location>
        <begin position="1148"/>
        <end position="1190"/>
    </location>
</feature>
<evidence type="ECO:0000313" key="4">
    <source>
        <dbReference type="Proteomes" id="UP000289152"/>
    </source>
</evidence>
<dbReference type="STRING" id="5217.A0A4Q1BQH9"/>
<feature type="compositionally biased region" description="Basic and acidic residues" evidence="2">
    <location>
        <begin position="752"/>
        <end position="770"/>
    </location>
</feature>
<feature type="region of interest" description="Disordered" evidence="2">
    <location>
        <begin position="2067"/>
        <end position="2108"/>
    </location>
</feature>
<accession>A0A4Q1BQH9</accession>
<feature type="compositionally biased region" description="Polar residues" evidence="2">
    <location>
        <begin position="1862"/>
        <end position="1874"/>
    </location>
</feature>
<evidence type="ECO:0000256" key="1">
    <source>
        <dbReference type="SAM" id="Coils"/>
    </source>
</evidence>
<feature type="compositionally biased region" description="Basic and acidic residues" evidence="2">
    <location>
        <begin position="898"/>
        <end position="912"/>
    </location>
</feature>
<dbReference type="VEuPathDB" id="FungiDB:TREMEDRAFT_64642"/>
<feature type="compositionally biased region" description="Polar residues" evidence="2">
    <location>
        <begin position="1651"/>
        <end position="1670"/>
    </location>
</feature>
<feature type="compositionally biased region" description="Pro residues" evidence="2">
    <location>
        <begin position="16"/>
        <end position="25"/>
    </location>
</feature>
<feature type="region of interest" description="Disordered" evidence="2">
    <location>
        <begin position="740"/>
        <end position="810"/>
    </location>
</feature>
<feature type="compositionally biased region" description="Basic and acidic residues" evidence="2">
    <location>
        <begin position="388"/>
        <end position="401"/>
    </location>
</feature>
<feature type="region of interest" description="Disordered" evidence="2">
    <location>
        <begin position="1846"/>
        <end position="1923"/>
    </location>
</feature>
<feature type="compositionally biased region" description="Basic and acidic residues" evidence="2">
    <location>
        <begin position="2085"/>
        <end position="2095"/>
    </location>
</feature>
<feature type="region of interest" description="Disordered" evidence="2">
    <location>
        <begin position="1518"/>
        <end position="1546"/>
    </location>
</feature>
<dbReference type="InParanoid" id="A0A4Q1BQH9"/>
<feature type="compositionally biased region" description="Polar residues" evidence="2">
    <location>
        <begin position="507"/>
        <end position="522"/>
    </location>
</feature>
<feature type="region of interest" description="Disordered" evidence="2">
    <location>
        <begin position="582"/>
        <end position="638"/>
    </location>
</feature>
<feature type="region of interest" description="Disordered" evidence="2">
    <location>
        <begin position="2195"/>
        <end position="2252"/>
    </location>
</feature>
<feature type="compositionally biased region" description="Basic and acidic residues" evidence="2">
    <location>
        <begin position="920"/>
        <end position="933"/>
    </location>
</feature>
<feature type="region of interest" description="Disordered" evidence="2">
    <location>
        <begin position="1647"/>
        <end position="1727"/>
    </location>
</feature>
<feature type="compositionally biased region" description="Polar residues" evidence="2">
    <location>
        <begin position="1887"/>
        <end position="1899"/>
    </location>
</feature>
<protein>
    <submittedName>
        <fullName evidence="3">Uncharacterized protein</fullName>
    </submittedName>
</protein>
<feature type="compositionally biased region" description="Acidic residues" evidence="2">
    <location>
        <begin position="934"/>
        <end position="946"/>
    </location>
</feature>
<proteinExistence type="predicted"/>
<evidence type="ECO:0000313" key="3">
    <source>
        <dbReference type="EMBL" id="RXK40195.1"/>
    </source>
</evidence>
<dbReference type="OrthoDB" id="2564742at2759"/>
<feature type="region of interest" description="Disordered" evidence="2">
    <location>
        <begin position="1"/>
        <end position="55"/>
    </location>
</feature>
<keyword evidence="1" id="KW-0175">Coiled coil</keyword>